<keyword evidence="3" id="KW-0479">Metal-binding</keyword>
<dbReference type="EMBL" id="LEKT01000053">
    <property type="protein sequence ID" value="KMO85623.1"/>
    <property type="molecule type" value="Genomic_DNA"/>
</dbReference>
<dbReference type="FunCoup" id="A0A0J6WTY1">
    <property type="interactions" value="39"/>
</dbReference>
<dbReference type="InterPro" id="IPR029044">
    <property type="entry name" value="Nucleotide-diphossugar_trans"/>
</dbReference>
<evidence type="ECO:0000256" key="2">
    <source>
        <dbReference type="ARBA" id="ARBA00022679"/>
    </source>
</evidence>
<proteinExistence type="predicted"/>
<dbReference type="InParanoid" id="A0A0J6WTY1"/>
<evidence type="ECO:0000256" key="1">
    <source>
        <dbReference type="ARBA" id="ARBA00022676"/>
    </source>
</evidence>
<dbReference type="Gene3D" id="3.90.550.10">
    <property type="entry name" value="Spore Coat Polysaccharide Biosynthesis Protein SpsA, Chain A"/>
    <property type="match status" value="1"/>
</dbReference>
<keyword evidence="1" id="KW-0328">Glycosyltransferase</keyword>
<dbReference type="SUPFAM" id="SSF53448">
    <property type="entry name" value="Nucleotide-diphospho-sugar transferases"/>
    <property type="match status" value="1"/>
</dbReference>
<dbReference type="InterPro" id="IPR050748">
    <property type="entry name" value="Glycosyltrans_8_dom-fam"/>
</dbReference>
<dbReference type="Pfam" id="PF01501">
    <property type="entry name" value="Glyco_transf_8"/>
    <property type="match status" value="1"/>
</dbReference>
<evidence type="ECO:0000256" key="3">
    <source>
        <dbReference type="ARBA" id="ARBA00022723"/>
    </source>
</evidence>
<keyword evidence="5" id="KW-1185">Reference proteome</keyword>
<dbReference type="PATRIC" id="fig|1122219.3.peg.2581"/>
<dbReference type="RefSeq" id="WP_048515184.1">
    <property type="nucleotide sequence ID" value="NZ_FUXD01000038.1"/>
</dbReference>
<gene>
    <name evidence="4" type="ORF">AB840_12520</name>
</gene>
<dbReference type="PANTHER" id="PTHR13778">
    <property type="entry name" value="GLYCOSYLTRANSFERASE 8 DOMAIN-CONTAINING PROTEIN"/>
    <property type="match status" value="1"/>
</dbReference>
<comment type="caution">
    <text evidence="4">The sequence shown here is derived from an EMBL/GenBank/DDBJ whole genome shotgun (WGS) entry which is preliminary data.</text>
</comment>
<reference evidence="4 5" key="1">
    <citation type="submission" date="2015-06" db="EMBL/GenBank/DDBJ databases">
        <title>Draft genome sequence of beer spoilage bacterium Megasphaera cerevisiae type strain 20462.</title>
        <authorList>
            <person name="Kutumbaka K."/>
            <person name="Pasmowitz J."/>
            <person name="Mategko J."/>
            <person name="Reyes D."/>
            <person name="Friedrich A."/>
            <person name="Han S."/>
            <person name="Martens-Habbena W."/>
            <person name="Neal-McKinney J."/>
            <person name="Janagama H.K."/>
            <person name="Nadala C."/>
            <person name="Samadpour M."/>
        </authorList>
    </citation>
    <scope>NUCLEOTIDE SEQUENCE [LARGE SCALE GENOMIC DNA]</scope>
    <source>
        <strain evidence="4 5">DSM 20462</strain>
    </source>
</reference>
<dbReference type="PANTHER" id="PTHR13778:SF47">
    <property type="entry name" value="LIPOPOLYSACCHARIDE 1,3-GALACTOSYLTRANSFERASE"/>
    <property type="match status" value="1"/>
</dbReference>
<dbReference type="Proteomes" id="UP000036503">
    <property type="component" value="Unassembled WGS sequence"/>
</dbReference>
<dbReference type="InterPro" id="IPR002495">
    <property type="entry name" value="Glyco_trans_8"/>
</dbReference>
<dbReference type="STRING" id="39029.BSR42_00035"/>
<dbReference type="GO" id="GO:0046872">
    <property type="term" value="F:metal ion binding"/>
    <property type="evidence" value="ECO:0007669"/>
    <property type="project" value="UniProtKB-KW"/>
</dbReference>
<dbReference type="OrthoDB" id="9798746at2"/>
<evidence type="ECO:0000313" key="4">
    <source>
        <dbReference type="EMBL" id="KMO85623.1"/>
    </source>
</evidence>
<name>A0A0J6WTY1_9FIRM</name>
<organism evidence="4 5">
    <name type="scientific">Megasphaera cerevisiae DSM 20462</name>
    <dbReference type="NCBI Taxonomy" id="1122219"/>
    <lineage>
        <taxon>Bacteria</taxon>
        <taxon>Bacillati</taxon>
        <taxon>Bacillota</taxon>
        <taxon>Negativicutes</taxon>
        <taxon>Veillonellales</taxon>
        <taxon>Veillonellaceae</taxon>
        <taxon>Megasphaera</taxon>
    </lineage>
</organism>
<sequence>MKIHNPSFFEIEHFLEKKQIFSFLPLNSDKNSCHICYNVNDSYFKIMGSSIVSILDNNKDLNFIIHIFTDGYTLENERKVKELARKWNCCCILYTLNMQPFENFHIKVKRFSGITYGRIYMPEILKHVTSRYIYIDSDTMCISSLRNLWNLNLKGKAIGVVSESPASVSYRAKFLKLKNNIYFNDGIMLVDIGQWKKQNITEKAFSYQNEPKERFLGHDQDILNIVLDGDVLLLPHIYNAYGGGLDFENRADVVFVHWTGRRKPWQMVLTKFDQQWRHYNALSPWETITNILPVKKPENYHDFQQWGKYQKRNGHMSGYLKGMFWYSWLRIRYKMGL</sequence>
<dbReference type="GO" id="GO:0016757">
    <property type="term" value="F:glycosyltransferase activity"/>
    <property type="evidence" value="ECO:0007669"/>
    <property type="project" value="UniProtKB-KW"/>
</dbReference>
<accession>A0A0J6WTY1</accession>
<protein>
    <submittedName>
        <fullName evidence="4">Lipopolysaccharide 1,2-glucosyltransferase</fullName>
    </submittedName>
</protein>
<dbReference type="CDD" id="cd04194">
    <property type="entry name" value="GT8_A4GalT_like"/>
    <property type="match status" value="1"/>
</dbReference>
<evidence type="ECO:0000313" key="5">
    <source>
        <dbReference type="Proteomes" id="UP000036503"/>
    </source>
</evidence>
<keyword evidence="2 4" id="KW-0808">Transferase</keyword>
<dbReference type="AlphaFoldDB" id="A0A0J6WTY1"/>